<protein>
    <submittedName>
        <fullName evidence="1">Uncharacterized protein</fullName>
    </submittedName>
</protein>
<dbReference type="Proteomes" id="UP001272987">
    <property type="component" value="Unassembled WGS sequence"/>
</dbReference>
<dbReference type="EMBL" id="JARAWP010000015">
    <property type="protein sequence ID" value="MDX3021330.1"/>
    <property type="molecule type" value="Genomic_DNA"/>
</dbReference>
<reference evidence="1 3" key="1">
    <citation type="journal article" date="2023" name="Microb. Genom.">
        <title>Mesoterricola silvestris gen. nov., sp. nov., Mesoterricola sediminis sp. nov., Geothrix oryzae sp. nov., Geothrix edaphica sp. nov., Geothrix rubra sp. nov., and Geothrix limicola sp. nov., six novel members of Acidobacteriota isolated from soils.</title>
        <authorList>
            <person name="Weisberg A.J."/>
            <person name="Pearce E."/>
            <person name="Kramer C.G."/>
            <person name="Chang J.H."/>
            <person name="Clarke C.R."/>
        </authorList>
    </citation>
    <scope>NUCLEOTIDE SEQUENCE</scope>
    <source>
        <strain evidence="2 3">NB05-1H</strain>
        <strain evidence="1">NRRL_B-16521</strain>
    </source>
</reference>
<evidence type="ECO:0000313" key="4">
    <source>
        <dbReference type="Proteomes" id="UP001282288"/>
    </source>
</evidence>
<name>A0AAP6BLL4_9ACTN</name>
<keyword evidence="3" id="KW-1185">Reference proteome</keyword>
<dbReference type="RefSeq" id="WP_010349945.1">
    <property type="nucleotide sequence ID" value="NZ_BCMK01000191.1"/>
</dbReference>
<proteinExistence type="predicted"/>
<evidence type="ECO:0000313" key="3">
    <source>
        <dbReference type="Proteomes" id="UP001272987"/>
    </source>
</evidence>
<comment type="caution">
    <text evidence="1">The sequence shown here is derived from an EMBL/GenBank/DDBJ whole genome shotgun (WGS) entry which is preliminary data.</text>
</comment>
<accession>A0AAP6BLL4</accession>
<dbReference type="GeneID" id="69810927"/>
<evidence type="ECO:0000313" key="1">
    <source>
        <dbReference type="EMBL" id="MDX2967029.1"/>
    </source>
</evidence>
<organism evidence="1 4">
    <name type="scientific">Streptomyces acidiscabies</name>
    <dbReference type="NCBI Taxonomy" id="42234"/>
    <lineage>
        <taxon>Bacteria</taxon>
        <taxon>Bacillati</taxon>
        <taxon>Actinomycetota</taxon>
        <taxon>Actinomycetes</taxon>
        <taxon>Kitasatosporales</taxon>
        <taxon>Streptomycetaceae</taxon>
        <taxon>Streptomyces</taxon>
    </lineage>
</organism>
<dbReference type="EMBL" id="JARAWC010000078">
    <property type="protein sequence ID" value="MDX2967029.1"/>
    <property type="molecule type" value="Genomic_DNA"/>
</dbReference>
<dbReference type="Proteomes" id="UP001282288">
    <property type="component" value="Unassembled WGS sequence"/>
</dbReference>
<sequence length="70" mass="7849">MPNTCTVTDLIDQLQTLPGHLPVRLAITPGFPFTHHIRPHLIVHDNTAYIAENGQDDYLPHPVAEALNWT</sequence>
<dbReference type="AlphaFoldDB" id="A0AAP6BLL4"/>
<gene>
    <name evidence="1" type="ORF">PV399_46155</name>
    <name evidence="2" type="ORF">PV666_26065</name>
</gene>
<evidence type="ECO:0000313" key="2">
    <source>
        <dbReference type="EMBL" id="MDX3021330.1"/>
    </source>
</evidence>